<dbReference type="PANTHER" id="PTHR42208">
    <property type="entry name" value="HEAVY METAL TRANSPORTER-RELATED"/>
    <property type="match status" value="1"/>
</dbReference>
<feature type="domain" description="Urease accessory protein UreH-like transmembrane" evidence="2">
    <location>
        <begin position="28"/>
        <end position="239"/>
    </location>
</feature>
<feature type="transmembrane region" description="Helical" evidence="1">
    <location>
        <begin position="197"/>
        <end position="218"/>
    </location>
</feature>
<dbReference type="RefSeq" id="WP_229732380.1">
    <property type="nucleotide sequence ID" value="NZ_BMOO01000008.1"/>
</dbReference>
<dbReference type="EMBL" id="JAGGKO010000008">
    <property type="protein sequence ID" value="MBP1955875.1"/>
    <property type="molecule type" value="Genomic_DNA"/>
</dbReference>
<dbReference type="Proteomes" id="UP000765891">
    <property type="component" value="Unassembled WGS sequence"/>
</dbReference>
<comment type="caution">
    <text evidence="3">The sequence shown here is derived from an EMBL/GenBank/DDBJ whole genome shotgun (WGS) entry which is preliminary data.</text>
</comment>
<feature type="transmembrane region" description="Helical" evidence="1">
    <location>
        <begin position="110"/>
        <end position="129"/>
    </location>
</feature>
<evidence type="ECO:0000313" key="3">
    <source>
        <dbReference type="EMBL" id="MBP1955875.1"/>
    </source>
</evidence>
<organism evidence="3 4">
    <name type="scientific">Halarchaeum rubridurum</name>
    <dbReference type="NCBI Taxonomy" id="489911"/>
    <lineage>
        <taxon>Archaea</taxon>
        <taxon>Methanobacteriati</taxon>
        <taxon>Methanobacteriota</taxon>
        <taxon>Stenosarchaea group</taxon>
        <taxon>Halobacteria</taxon>
        <taxon>Halobacteriales</taxon>
        <taxon>Halobacteriaceae</taxon>
    </lineage>
</organism>
<feature type="transmembrane region" description="Helical" evidence="1">
    <location>
        <begin position="162"/>
        <end position="185"/>
    </location>
</feature>
<dbReference type="InterPro" id="IPR039447">
    <property type="entry name" value="UreH-like_TM_dom"/>
</dbReference>
<keyword evidence="1" id="KW-0472">Membrane</keyword>
<gene>
    <name evidence="3" type="ORF">J2752_002806</name>
</gene>
<feature type="transmembrane region" description="Helical" evidence="1">
    <location>
        <begin position="29"/>
        <end position="51"/>
    </location>
</feature>
<evidence type="ECO:0000259" key="2">
    <source>
        <dbReference type="Pfam" id="PF13386"/>
    </source>
</evidence>
<sequence>MSGALSVLVPLHAGGTLLSNRPVELGVFLLIGLFGGAHCLGMCGPLVTTYAEAFASDDRGPTWFEIRQHVLFNAGRTASYALIGGIFGLLGATFYSIAGSVLDAAGWLRVASGLLVGVFVLTTGVSYLTGRGDLLGHVSTPLDGVFHTLSARVGDWADSPRIVGLGLLHGLLPCPLIYPAFLYAFARGSATTGVLSLAALGLGTIPALFLYGTVVGTVDERIRTRLHRGLGVTFVLLGWMPIAHALATLGVPVPHIEVPYYQPLTP</sequence>
<keyword evidence="1" id="KW-1133">Transmembrane helix</keyword>
<name>A0A8T4GRB1_9EURY</name>
<evidence type="ECO:0000313" key="4">
    <source>
        <dbReference type="Proteomes" id="UP000765891"/>
    </source>
</evidence>
<proteinExistence type="predicted"/>
<dbReference type="Pfam" id="PF13386">
    <property type="entry name" value="DsbD_2"/>
    <property type="match status" value="1"/>
</dbReference>
<protein>
    <submittedName>
        <fullName evidence="3">Sulfite exporter TauE/SafE</fullName>
    </submittedName>
</protein>
<dbReference type="PANTHER" id="PTHR42208:SF1">
    <property type="entry name" value="HEAVY METAL TRANSPORTER"/>
    <property type="match status" value="1"/>
</dbReference>
<accession>A0A8T4GRB1</accession>
<feature type="transmembrane region" description="Helical" evidence="1">
    <location>
        <begin position="77"/>
        <end position="98"/>
    </location>
</feature>
<reference evidence="3" key="1">
    <citation type="submission" date="2021-03" db="EMBL/GenBank/DDBJ databases">
        <title>Genomic Encyclopedia of Type Strains, Phase IV (KMG-IV): sequencing the most valuable type-strain genomes for metagenomic binning, comparative biology and taxonomic classification.</title>
        <authorList>
            <person name="Goeker M."/>
        </authorList>
    </citation>
    <scope>NUCLEOTIDE SEQUENCE</scope>
    <source>
        <strain evidence="3">DSM 22443</strain>
    </source>
</reference>
<dbReference type="AlphaFoldDB" id="A0A8T4GRB1"/>
<keyword evidence="1" id="KW-0812">Transmembrane</keyword>
<feature type="transmembrane region" description="Helical" evidence="1">
    <location>
        <begin position="230"/>
        <end position="251"/>
    </location>
</feature>
<evidence type="ECO:0000256" key="1">
    <source>
        <dbReference type="SAM" id="Phobius"/>
    </source>
</evidence>